<dbReference type="EMBL" id="QOQW01000013">
    <property type="protein sequence ID" value="RCK79412.1"/>
    <property type="molecule type" value="Genomic_DNA"/>
</dbReference>
<protein>
    <submittedName>
        <fullName evidence="1">Uncharacterized protein</fullName>
    </submittedName>
</protein>
<gene>
    <name evidence="1" type="ORF">OZSIB_0052</name>
</gene>
<evidence type="ECO:0000313" key="2">
    <source>
        <dbReference type="Proteomes" id="UP000252355"/>
    </source>
</evidence>
<evidence type="ECO:0000313" key="1">
    <source>
        <dbReference type="EMBL" id="RCK79412.1"/>
    </source>
</evidence>
<sequence length="232" mass="25595">MAVIREIFDRVRFFLTIGTIALYLKKGNRTLTADRVCFRAIQHGLLSVNTLQLLQALAPAFPEPAGTGDLFPLVLSRFCRLDEDEVVFEPFLSLQEGCALLDDHPEEVGNFLPAASDSLALLLRNLAPALGPNRLLVKRMLPEGTKVFDFFAPVATAIDPKAVPAIPLPANFGVLVSQDSLNNIVLGPFLRYDETKAAMVFGLVEEQPLFDFLKKYEAHEAYLSYLSEAGND</sequence>
<dbReference type="AlphaFoldDB" id="A0A367ZPV9"/>
<organism evidence="1 2">
    <name type="scientific">Candidatus Ozemobacter sibiricus</name>
    <dbReference type="NCBI Taxonomy" id="2268124"/>
    <lineage>
        <taxon>Bacteria</taxon>
        <taxon>Candidatus Ozemobacteria</taxon>
        <taxon>Candidatus Ozemobacterales</taxon>
        <taxon>Candidatus Ozemobacteraceae</taxon>
        <taxon>Candidatus Ozemobacter</taxon>
    </lineage>
</organism>
<comment type="caution">
    <text evidence="1">The sequence shown here is derived from an EMBL/GenBank/DDBJ whole genome shotgun (WGS) entry which is preliminary data.</text>
</comment>
<proteinExistence type="predicted"/>
<name>A0A367ZPV9_9BACT</name>
<accession>A0A367ZPV9</accession>
<reference evidence="1 2" key="1">
    <citation type="submission" date="2018-05" db="EMBL/GenBank/DDBJ databases">
        <title>A metagenomic window into the 2 km-deep terrestrial subsurface aquifer revealed taxonomically and functionally diverse microbial community comprising novel uncultured bacterial lineages.</title>
        <authorList>
            <person name="Kadnikov V.V."/>
            <person name="Mardanov A.V."/>
            <person name="Beletsky A.V."/>
            <person name="Banks D."/>
            <person name="Pimenov N.V."/>
            <person name="Frank Y.A."/>
            <person name="Karnachuk O.V."/>
            <person name="Ravin N.V."/>
        </authorList>
    </citation>
    <scope>NUCLEOTIDE SEQUENCE [LARGE SCALE GENOMIC DNA]</scope>
    <source>
        <strain evidence="1">BY5</strain>
    </source>
</reference>
<dbReference type="Proteomes" id="UP000252355">
    <property type="component" value="Unassembled WGS sequence"/>
</dbReference>